<dbReference type="RefSeq" id="WP_338604900.1">
    <property type="nucleotide sequence ID" value="NZ_CP146017.1"/>
</dbReference>
<name>A0AAX4L4Y3_9CREN</name>
<protein>
    <submittedName>
        <fullName evidence="2">Uncharacterized protein</fullName>
    </submittedName>
</protein>
<keyword evidence="2" id="KW-0614">Plasmid</keyword>
<reference evidence="2 3" key="1">
    <citation type="submission" date="2024-02" db="EMBL/GenBank/DDBJ databases">
        <title>STSV induces naive adaptation in Sulfolobus.</title>
        <authorList>
            <person name="Xiang X."/>
            <person name="Song M."/>
        </authorList>
    </citation>
    <scope>NUCLEOTIDE SEQUENCE [LARGE SCALE GENOMIC DNA]</scope>
    <source>
        <strain evidence="2 3">RT2</strain>
        <plasmid evidence="2 3">pRT2</plasmid>
    </source>
</reference>
<feature type="region of interest" description="Disordered" evidence="1">
    <location>
        <begin position="1"/>
        <end position="40"/>
    </location>
</feature>
<gene>
    <name evidence="2" type="ORF">V6M85_14120</name>
</gene>
<keyword evidence="3" id="KW-1185">Reference proteome</keyword>
<sequence>MSMSSDISKDNQKSENQSENVNIAENKQEVNKSKQKSIKSKKDNDVIILDIPDRLETLKGRIINCIFDIIRRKPLIKEKDLVLELVFNCEAARKFYEENHETQYFRFLIHMLTKKKMILKVKLKGDEKHVYYILPEQLDMFKKGSEIK</sequence>
<organism evidence="2 3">
    <name type="scientific">Sulfolobus tengchongensis</name>
    <dbReference type="NCBI Taxonomy" id="207809"/>
    <lineage>
        <taxon>Archaea</taxon>
        <taxon>Thermoproteota</taxon>
        <taxon>Thermoprotei</taxon>
        <taxon>Sulfolobales</taxon>
        <taxon>Sulfolobaceae</taxon>
        <taxon>Sulfolobus</taxon>
    </lineage>
</organism>
<evidence type="ECO:0000313" key="2">
    <source>
        <dbReference type="EMBL" id="WWQ61882.1"/>
    </source>
</evidence>
<dbReference type="AlphaFoldDB" id="A0AAX4L4Y3"/>
<proteinExistence type="predicted"/>
<accession>A0AAX4L4Y3</accession>
<dbReference type="GeneID" id="89337927"/>
<dbReference type="EMBL" id="CP146017">
    <property type="protein sequence ID" value="WWQ61882.1"/>
    <property type="molecule type" value="Genomic_DNA"/>
</dbReference>
<dbReference type="Proteomes" id="UP001432202">
    <property type="component" value="Plasmid pRT2"/>
</dbReference>
<evidence type="ECO:0000256" key="1">
    <source>
        <dbReference type="SAM" id="MobiDB-lite"/>
    </source>
</evidence>
<feature type="compositionally biased region" description="Polar residues" evidence="1">
    <location>
        <begin position="14"/>
        <end position="25"/>
    </location>
</feature>
<geneLocation type="plasmid" evidence="2 3">
    <name>pRT2</name>
</geneLocation>
<evidence type="ECO:0000313" key="3">
    <source>
        <dbReference type="Proteomes" id="UP001432202"/>
    </source>
</evidence>